<comment type="caution">
    <text evidence="8">The sequence shown here is derived from an EMBL/GenBank/DDBJ whole genome shotgun (WGS) entry which is preliminary data.</text>
</comment>
<evidence type="ECO:0000313" key="8">
    <source>
        <dbReference type="EMBL" id="EAV46709.1"/>
    </source>
</evidence>
<dbReference type="InterPro" id="IPR019874">
    <property type="entry name" value="RF_methyltr_PrmC"/>
</dbReference>
<dbReference type="PANTHER" id="PTHR18895">
    <property type="entry name" value="HEMK METHYLTRANSFERASE"/>
    <property type="match status" value="1"/>
</dbReference>
<keyword evidence="9" id="KW-1185">Reference proteome</keyword>
<name>A0P599_9PROT</name>
<dbReference type="InterPro" id="IPR002052">
    <property type="entry name" value="DNA_methylase_N6_adenine_CS"/>
</dbReference>
<protein>
    <recommendedName>
        <fullName evidence="1">peptide chain release factor N(5)-glutamine methyltransferase</fullName>
        <ecNumber evidence="1">2.1.1.297</ecNumber>
    </recommendedName>
</protein>
<gene>
    <name evidence="8" type="ORF">MB2181_01510</name>
</gene>
<dbReference type="InterPro" id="IPR029063">
    <property type="entry name" value="SAM-dependent_MTases_sf"/>
</dbReference>
<dbReference type="EMBL" id="AAUX01000001">
    <property type="protein sequence ID" value="EAV46709.1"/>
    <property type="molecule type" value="Genomic_DNA"/>
</dbReference>
<dbReference type="InterPro" id="IPR004556">
    <property type="entry name" value="HemK-like"/>
</dbReference>
<dbReference type="Gene3D" id="3.40.50.150">
    <property type="entry name" value="Vaccinia Virus protein VP39"/>
    <property type="match status" value="1"/>
</dbReference>
<dbReference type="GO" id="GO:0102559">
    <property type="term" value="F:peptide chain release factor N(5)-glutamine methyltransferase activity"/>
    <property type="evidence" value="ECO:0007669"/>
    <property type="project" value="UniProtKB-EC"/>
</dbReference>
<evidence type="ECO:0000259" key="6">
    <source>
        <dbReference type="Pfam" id="PF05175"/>
    </source>
</evidence>
<evidence type="ECO:0000256" key="1">
    <source>
        <dbReference type="ARBA" id="ARBA00012771"/>
    </source>
</evidence>
<dbReference type="NCBIfam" id="TIGR03534">
    <property type="entry name" value="RF_mod_PrmC"/>
    <property type="match status" value="1"/>
</dbReference>
<dbReference type="PANTHER" id="PTHR18895:SF74">
    <property type="entry name" value="MTRF1L RELEASE FACTOR GLUTAMINE METHYLTRANSFERASE"/>
    <property type="match status" value="1"/>
</dbReference>
<feature type="domain" description="Release factor glutamine methyltransferase N-terminal" evidence="7">
    <location>
        <begin position="24"/>
        <end position="77"/>
    </location>
</feature>
<evidence type="ECO:0000256" key="4">
    <source>
        <dbReference type="ARBA" id="ARBA00022691"/>
    </source>
</evidence>
<dbReference type="InterPro" id="IPR050320">
    <property type="entry name" value="N5-glutamine_MTase"/>
</dbReference>
<dbReference type="OrthoDB" id="9800643at2"/>
<feature type="domain" description="Methyltransferase small" evidence="6">
    <location>
        <begin position="107"/>
        <end position="235"/>
    </location>
</feature>
<organism evidence="8 9">
    <name type="scientific">Methylophilales bacterium HTCC2181</name>
    <dbReference type="NCBI Taxonomy" id="383631"/>
    <lineage>
        <taxon>Bacteria</taxon>
        <taxon>Pseudomonadati</taxon>
        <taxon>Pseudomonadota</taxon>
        <taxon>Betaproteobacteria</taxon>
        <taxon>Nitrosomonadales</taxon>
        <taxon>OM43 clade</taxon>
    </lineage>
</organism>
<dbReference type="NCBIfam" id="TIGR00536">
    <property type="entry name" value="hemK_fam"/>
    <property type="match status" value="1"/>
</dbReference>
<evidence type="ECO:0000256" key="5">
    <source>
        <dbReference type="ARBA" id="ARBA00048391"/>
    </source>
</evidence>
<dbReference type="EC" id="2.1.1.297" evidence="1"/>
<dbReference type="Pfam" id="PF05175">
    <property type="entry name" value="MTS"/>
    <property type="match status" value="1"/>
</dbReference>
<dbReference type="InterPro" id="IPR007848">
    <property type="entry name" value="Small_mtfrase_dom"/>
</dbReference>
<dbReference type="PROSITE" id="PS00092">
    <property type="entry name" value="N6_MTASE"/>
    <property type="match status" value="1"/>
</dbReference>
<evidence type="ECO:0000313" key="9">
    <source>
        <dbReference type="Proteomes" id="UP000054262"/>
    </source>
</evidence>
<dbReference type="GO" id="GO:0032259">
    <property type="term" value="P:methylation"/>
    <property type="evidence" value="ECO:0007669"/>
    <property type="project" value="UniProtKB-KW"/>
</dbReference>
<keyword evidence="3" id="KW-0808">Transferase</keyword>
<dbReference type="Proteomes" id="UP000054262">
    <property type="component" value="Unassembled WGS sequence"/>
</dbReference>
<evidence type="ECO:0000256" key="2">
    <source>
        <dbReference type="ARBA" id="ARBA00022603"/>
    </source>
</evidence>
<dbReference type="CDD" id="cd02440">
    <property type="entry name" value="AdoMet_MTases"/>
    <property type="match status" value="1"/>
</dbReference>
<accession>A0P599</accession>
<sequence>MESIRSYRKKIGIELQNLSTITAREAELEAQFILQFVLKETSTQLIIGRNKKISENDAGLIESIVKQRLLGTPLAYLFKEWDFYGRTYYINQQTLIPRQDTELMIDILIQNNKEDSSLKILDLGTGSGVIGLTLAHHFFNAQITLSDISSEAIKVAKINGGNSGLKNIQFVESNWFEKIPPGKFDVIVSNPPYIPKNDKHLKHPELLEQPQIALMSELGGLQAITDIVKNAKQYLNKAGLLMIEHGFDQAPTVKNIFTANTFNNVRQYQDINSRIRITSGVKI</sequence>
<dbReference type="GO" id="GO:0003676">
    <property type="term" value="F:nucleic acid binding"/>
    <property type="evidence" value="ECO:0007669"/>
    <property type="project" value="InterPro"/>
</dbReference>
<evidence type="ECO:0000259" key="7">
    <source>
        <dbReference type="Pfam" id="PF17827"/>
    </source>
</evidence>
<dbReference type="AlphaFoldDB" id="A0P599"/>
<comment type="catalytic activity">
    <reaction evidence="5">
        <text>L-glutaminyl-[peptide chain release factor] + S-adenosyl-L-methionine = N(5)-methyl-L-glutaminyl-[peptide chain release factor] + S-adenosyl-L-homocysteine + H(+)</text>
        <dbReference type="Rhea" id="RHEA:42896"/>
        <dbReference type="Rhea" id="RHEA-COMP:10271"/>
        <dbReference type="Rhea" id="RHEA-COMP:10272"/>
        <dbReference type="ChEBI" id="CHEBI:15378"/>
        <dbReference type="ChEBI" id="CHEBI:30011"/>
        <dbReference type="ChEBI" id="CHEBI:57856"/>
        <dbReference type="ChEBI" id="CHEBI:59789"/>
        <dbReference type="ChEBI" id="CHEBI:61891"/>
        <dbReference type="EC" id="2.1.1.297"/>
    </reaction>
</comment>
<evidence type="ECO:0000256" key="3">
    <source>
        <dbReference type="ARBA" id="ARBA00022679"/>
    </source>
</evidence>
<keyword evidence="2 8" id="KW-0489">Methyltransferase</keyword>
<dbReference type="InterPro" id="IPR040758">
    <property type="entry name" value="PrmC_N"/>
</dbReference>
<dbReference type="Gene3D" id="1.10.8.10">
    <property type="entry name" value="DNA helicase RuvA subunit, C-terminal domain"/>
    <property type="match status" value="1"/>
</dbReference>
<reference evidence="8 9" key="1">
    <citation type="submission" date="2006-11" db="EMBL/GenBank/DDBJ databases">
        <authorList>
            <person name="Giovannoni S."/>
            <person name="Vergin K."/>
            <person name="Ferriera S."/>
            <person name="Johnson J."/>
            <person name="Kravitz S."/>
            <person name="Beeson K."/>
            <person name="Sutton G."/>
            <person name="Rogers Y.-H."/>
            <person name="Friedman R."/>
            <person name="Frazier M."/>
            <person name="Venter J.C."/>
        </authorList>
    </citation>
    <scope>NUCLEOTIDE SEQUENCE [LARGE SCALE GENOMIC DNA]</scope>
    <source>
        <strain evidence="8 9">HTCC2181</strain>
    </source>
</reference>
<keyword evidence="4" id="KW-0949">S-adenosyl-L-methionine</keyword>
<dbReference type="SUPFAM" id="SSF53335">
    <property type="entry name" value="S-adenosyl-L-methionine-dependent methyltransferases"/>
    <property type="match status" value="1"/>
</dbReference>
<proteinExistence type="predicted"/>
<dbReference type="Pfam" id="PF17827">
    <property type="entry name" value="PrmC_N"/>
    <property type="match status" value="1"/>
</dbReference>